<gene>
    <name evidence="1" type="ORF">PORY_000112</name>
</gene>
<dbReference type="Proteomes" id="UP000768646">
    <property type="component" value="Unassembled WGS sequence"/>
</dbReference>
<evidence type="ECO:0000313" key="1">
    <source>
        <dbReference type="EMBL" id="KAG4306124.1"/>
    </source>
</evidence>
<sequence length="619" mass="70391">MLGGKIDLEKIKQDNIKAFLSALDSICGKKILILDRYLSGPIGLLVKFSVLQEHGVDKVFWLSEDTPCSPFPKLYICRPTITNMRLVSAHVRSERNSKTYNSTLYLVSRRTNVCNKILEEEGVIGDLVIGSFPLLMVPLEPDLVSLELKDSFKEIYIDGNVSAVYHSAHILMEIQLLYGLFPQILGKGDKAKQLKDLLFRLQREYLLEHPSNAYLRSISAVIDSLIIIDRESDLITPLMTQLTYEGLIDEIYGIKSSYTEVSSSLISNLNIQNNHHTLTPSNSTDQEFQKKKVLLNSSDKIFGMLRNNNFSTIGTHLNKIAKQLFDNYEGRYQAKTVSQIRDYISKLGNLQLDHRLLKFHIALTEDIMNITSSDTFLKILEIQQNFVSGINDFRSPVIEELLSKNVPITTILRLLCLESVIFGGIQSKELENLKRELIHAYGYKCILAFPILEKTGLLYPRTSSSYKTYNSINKAFRLIVNDVNEQDPDDISYVYSGFAPLSIRIIQCIIQKHLLKSNFKSKNSSFSWDGFENSLKMLKGHLFNETQKGDSQMINFKKLMKVQEKKTTIIFFLGGCTFTEIAALRFIAKQEKNSREIIIMTTSIINGNTIIESALPNML</sequence>
<accession>A0ACB7CJA0</accession>
<organism evidence="1 2">
    <name type="scientific">Pneumocystis oryctolagi</name>
    <dbReference type="NCBI Taxonomy" id="42067"/>
    <lineage>
        <taxon>Eukaryota</taxon>
        <taxon>Fungi</taxon>
        <taxon>Dikarya</taxon>
        <taxon>Ascomycota</taxon>
        <taxon>Taphrinomycotina</taxon>
        <taxon>Pneumocystomycetes</taxon>
        <taxon>Pneumocystaceae</taxon>
        <taxon>Pneumocystis</taxon>
    </lineage>
</organism>
<evidence type="ECO:0000313" key="2">
    <source>
        <dbReference type="Proteomes" id="UP000768646"/>
    </source>
</evidence>
<name>A0ACB7CJA0_9ASCO</name>
<comment type="caution">
    <text evidence="1">The sequence shown here is derived from an EMBL/GenBank/DDBJ whole genome shotgun (WGS) entry which is preliminary data.</text>
</comment>
<proteinExistence type="predicted"/>
<protein>
    <submittedName>
        <fullName evidence="1">Uncharacterized protein</fullName>
    </submittedName>
</protein>
<reference evidence="1 2" key="1">
    <citation type="journal article" date="2021" name="Commun. Biol.">
        <title>Genomic insights into the host specific adaptation of the Pneumocystis genus.</title>
        <authorList>
            <person name="Cisse O.H."/>
            <person name="Ma L."/>
            <person name="Dekker J.P."/>
            <person name="Khil P.P."/>
            <person name="Youn J.-H."/>
            <person name="Brenchley J.M."/>
            <person name="Blair R."/>
            <person name="Pahar B."/>
            <person name="Chabe M."/>
            <person name="Van Rompay K.K.A."/>
            <person name="Keesler R."/>
            <person name="Sukura A."/>
            <person name="Hirsch V."/>
            <person name="Kutty G."/>
            <person name="Liu Y."/>
            <person name="Peng L."/>
            <person name="Chen J."/>
            <person name="Song J."/>
            <person name="Weissenbacher-Lang C."/>
            <person name="Xu J."/>
            <person name="Upham N.S."/>
            <person name="Stajich J.E."/>
            <person name="Cuomo C.A."/>
            <person name="Cushion M.T."/>
            <person name="Kovacs J.A."/>
        </authorList>
    </citation>
    <scope>NUCLEOTIDE SEQUENCE [LARGE SCALE GENOMIC DNA]</scope>
    <source>
        <strain evidence="1 2">RABM</strain>
    </source>
</reference>
<keyword evidence="2" id="KW-1185">Reference proteome</keyword>
<dbReference type="EMBL" id="JABTEG010000001">
    <property type="protein sequence ID" value="KAG4306124.1"/>
    <property type="molecule type" value="Genomic_DNA"/>
</dbReference>